<organism evidence="7 8">
    <name type="scientific">Halobacillus litoralis</name>
    <dbReference type="NCBI Taxonomy" id="45668"/>
    <lineage>
        <taxon>Bacteria</taxon>
        <taxon>Bacillati</taxon>
        <taxon>Bacillota</taxon>
        <taxon>Bacilli</taxon>
        <taxon>Bacillales</taxon>
        <taxon>Bacillaceae</taxon>
        <taxon>Halobacillus</taxon>
    </lineage>
</organism>
<dbReference type="PANTHER" id="PTHR12151">
    <property type="entry name" value="ELECTRON TRANSPORT PROTIN SCO1/SENC FAMILY MEMBER"/>
    <property type="match status" value="1"/>
</dbReference>
<feature type="signal peptide" evidence="5">
    <location>
        <begin position="1"/>
        <end position="21"/>
    </location>
</feature>
<dbReference type="PROSITE" id="PS51352">
    <property type="entry name" value="THIOREDOXIN_2"/>
    <property type="match status" value="1"/>
</dbReference>
<evidence type="ECO:0000313" key="7">
    <source>
        <dbReference type="EMBL" id="MYL21686.1"/>
    </source>
</evidence>
<accession>A0A845DWA3</accession>
<evidence type="ECO:0000256" key="5">
    <source>
        <dbReference type="SAM" id="SignalP"/>
    </source>
</evidence>
<feature type="domain" description="Thioredoxin" evidence="6">
    <location>
        <begin position="27"/>
        <end position="193"/>
    </location>
</feature>
<dbReference type="Gene3D" id="3.40.30.10">
    <property type="entry name" value="Glutaredoxin"/>
    <property type="match status" value="1"/>
</dbReference>
<evidence type="ECO:0000313" key="8">
    <source>
        <dbReference type="Proteomes" id="UP000460949"/>
    </source>
</evidence>
<feature type="disulfide bond" description="Redox-active" evidence="4">
    <location>
        <begin position="65"/>
        <end position="69"/>
    </location>
</feature>
<feature type="chain" id="PRO_5039094683" evidence="5">
    <location>
        <begin position="22"/>
        <end position="193"/>
    </location>
</feature>
<keyword evidence="2 3" id="KW-0186">Copper</keyword>
<dbReference type="PANTHER" id="PTHR12151:SF25">
    <property type="entry name" value="LINALOOL DEHYDRATASE_ISOMERASE DOMAIN-CONTAINING PROTEIN"/>
    <property type="match status" value="1"/>
</dbReference>
<name>A0A845DWA3_9BACI</name>
<evidence type="ECO:0000259" key="6">
    <source>
        <dbReference type="PROSITE" id="PS51352"/>
    </source>
</evidence>
<dbReference type="EMBL" id="WMET01000006">
    <property type="protein sequence ID" value="MYL21686.1"/>
    <property type="molecule type" value="Genomic_DNA"/>
</dbReference>
<dbReference type="AlphaFoldDB" id="A0A845DWA3"/>
<sequence length="193" mass="21504">MKRLLLLGGLLSLALILAACGSNELENTLDWEVQSFEGTTQNGESFSTEDLEGEVWLADFIFTNCNTVCPPMTRNMVKVKEMLKEEGVEVHSVSFSVDPTVDTPDKLKEFGSKYGVDESNWTFLTEYTQEEIQAFAQESFKTSAQKTEGNDQVIHGSSFYLVGEDGKVLKKYKGDTDVPFEQIVEDTKTAVDS</sequence>
<evidence type="ECO:0000256" key="2">
    <source>
        <dbReference type="ARBA" id="ARBA00023008"/>
    </source>
</evidence>
<dbReference type="InterPro" id="IPR013766">
    <property type="entry name" value="Thioredoxin_domain"/>
</dbReference>
<comment type="caution">
    <text evidence="7">The sequence shown here is derived from an EMBL/GenBank/DDBJ whole genome shotgun (WGS) entry which is preliminary data.</text>
</comment>
<gene>
    <name evidence="7" type="ORF">GLW04_17445</name>
</gene>
<evidence type="ECO:0000256" key="1">
    <source>
        <dbReference type="ARBA" id="ARBA00010996"/>
    </source>
</evidence>
<keyword evidence="4" id="KW-1015">Disulfide bond</keyword>
<evidence type="ECO:0000256" key="3">
    <source>
        <dbReference type="PIRSR" id="PIRSR603782-1"/>
    </source>
</evidence>
<dbReference type="GO" id="GO:0046872">
    <property type="term" value="F:metal ion binding"/>
    <property type="evidence" value="ECO:0007669"/>
    <property type="project" value="UniProtKB-KW"/>
</dbReference>
<dbReference type="InterPro" id="IPR036249">
    <property type="entry name" value="Thioredoxin-like_sf"/>
</dbReference>
<proteinExistence type="inferred from homology"/>
<protein>
    <submittedName>
        <fullName evidence="7">Redoxin domain-containing protein</fullName>
    </submittedName>
</protein>
<feature type="binding site" evidence="3">
    <location>
        <position position="69"/>
    </location>
    <ligand>
        <name>Cu cation</name>
        <dbReference type="ChEBI" id="CHEBI:23378"/>
    </ligand>
</feature>
<keyword evidence="3" id="KW-0479">Metal-binding</keyword>
<evidence type="ECO:0000256" key="4">
    <source>
        <dbReference type="PIRSR" id="PIRSR603782-2"/>
    </source>
</evidence>
<dbReference type="Proteomes" id="UP000460949">
    <property type="component" value="Unassembled WGS sequence"/>
</dbReference>
<reference evidence="7 8" key="1">
    <citation type="submission" date="2019-11" db="EMBL/GenBank/DDBJ databases">
        <title>Genome sequences of 17 halophilic strains isolated from different environments.</title>
        <authorList>
            <person name="Furrow R.E."/>
        </authorList>
    </citation>
    <scope>NUCLEOTIDE SEQUENCE [LARGE SCALE GENOMIC DNA]</scope>
    <source>
        <strain evidence="7 8">22511_23_Filter</strain>
    </source>
</reference>
<dbReference type="Pfam" id="PF02630">
    <property type="entry name" value="SCO1-SenC"/>
    <property type="match status" value="1"/>
</dbReference>
<dbReference type="RefSeq" id="WP_160839636.1">
    <property type="nucleotide sequence ID" value="NZ_WMET01000006.1"/>
</dbReference>
<dbReference type="InterPro" id="IPR003782">
    <property type="entry name" value="SCO1/SenC"/>
</dbReference>
<dbReference type="PROSITE" id="PS51257">
    <property type="entry name" value="PROKAR_LIPOPROTEIN"/>
    <property type="match status" value="1"/>
</dbReference>
<comment type="similarity">
    <text evidence="1">Belongs to the SCO1/2 family.</text>
</comment>
<dbReference type="SUPFAM" id="SSF52833">
    <property type="entry name" value="Thioredoxin-like"/>
    <property type="match status" value="1"/>
</dbReference>
<feature type="binding site" evidence="3">
    <location>
        <position position="155"/>
    </location>
    <ligand>
        <name>Cu cation</name>
        <dbReference type="ChEBI" id="CHEBI:23378"/>
    </ligand>
</feature>
<feature type="binding site" evidence="3">
    <location>
        <position position="65"/>
    </location>
    <ligand>
        <name>Cu cation</name>
        <dbReference type="ChEBI" id="CHEBI:23378"/>
    </ligand>
</feature>
<keyword evidence="5" id="KW-0732">Signal</keyword>
<dbReference type="CDD" id="cd02968">
    <property type="entry name" value="SCO"/>
    <property type="match status" value="1"/>
</dbReference>